<dbReference type="Pfam" id="PF05729">
    <property type="entry name" value="NACHT"/>
    <property type="match status" value="1"/>
</dbReference>
<feature type="transmembrane region" description="Helical" evidence="1">
    <location>
        <begin position="504"/>
        <end position="535"/>
    </location>
</feature>
<comment type="caution">
    <text evidence="3">The sequence shown here is derived from an EMBL/GenBank/DDBJ whole genome shotgun (WGS) entry which is preliminary data.</text>
</comment>
<proteinExistence type="predicted"/>
<accession>A0ABU0SM32</accession>
<sequence length="668" mass="70002">MTTAAALLARAVVVAERDARTKLLGAHDKTIDVEFDLRLAAAHDAEGAGPVGHLTEVVAYYEQLRPRRMVITGTPGAGKTVLAVELILGLLESRAPEGPVPVRLSAAAWNTDQPVEAWLSAHLVEVYRVPHATARELVAARRVLPVVDGVDEMDNDPALTFDSRAAQALRGLNAYQHGRSKAEMVLTCRSSHYEALEAMGVWAQDAARVEIRPVSAIKAREFLKDRVTDLSRWQQVLQRIDHSPSGPLAQGLSTPWRLTLAVTIYEQRNPRSGSYLHVPTALLDEELNTAETVRDHLLGLFIPAATFIHPPPKGGSYTPERVHAWLAVLASYMNHNAITGRSVAGRPLSSTDVVLHELWPLAGARPPRAVHAALLVGAWSAGAAAVLTQAPMSSNPLLLFTATLWALATLWPAFVAWHDVWPETTRADLHRLRTISGVRRLSSGVPVGLSGGGVAGAGVGVAAGVPSGVVVGLVTALVAGVSAGLAAPGTIGAGDPRDMVRADLAFGLGFGLLVGLAAGLTAGLAGLAGGIMMALAGGVLGGVAGKAFGTVASGAMFGLAGGGAVTLMGVVTAEHAGTLAGVLTACLAGGLTIGIGGGPVLGLAGGLAGTRYIALLLCTRRWSNRWLPWRLGRFLNWCYDAELIRMAGSSYQFRHRELQDYLARNPSP</sequence>
<protein>
    <recommendedName>
        <fullName evidence="2">NACHT domain-containing protein</fullName>
    </recommendedName>
</protein>
<evidence type="ECO:0000313" key="3">
    <source>
        <dbReference type="EMBL" id="MDQ1024621.1"/>
    </source>
</evidence>
<keyword evidence="4" id="KW-1185">Reference proteome</keyword>
<dbReference type="Proteomes" id="UP001230328">
    <property type="component" value="Unassembled WGS sequence"/>
</dbReference>
<dbReference type="EMBL" id="JAUSZI010000002">
    <property type="protein sequence ID" value="MDQ1024621.1"/>
    <property type="molecule type" value="Genomic_DNA"/>
</dbReference>
<keyword evidence="1" id="KW-0812">Transmembrane</keyword>
<dbReference type="InterPro" id="IPR007111">
    <property type="entry name" value="NACHT_NTPase"/>
</dbReference>
<keyword evidence="1" id="KW-1133">Transmembrane helix</keyword>
<dbReference type="RefSeq" id="WP_307519904.1">
    <property type="nucleotide sequence ID" value="NZ_JAUSZI010000002.1"/>
</dbReference>
<reference evidence="3 4" key="1">
    <citation type="submission" date="2023-07" db="EMBL/GenBank/DDBJ databases">
        <title>Comparative genomics of wheat-associated soil bacteria to identify genetic determinants of phenazine resistance.</title>
        <authorList>
            <person name="Mouncey N."/>
        </authorList>
    </citation>
    <scope>NUCLEOTIDE SEQUENCE [LARGE SCALE GENOMIC DNA]</scope>
    <source>
        <strain evidence="3 4">V2I4</strain>
    </source>
</reference>
<feature type="transmembrane region" description="Helical" evidence="1">
    <location>
        <begin position="397"/>
        <end position="420"/>
    </location>
</feature>
<name>A0ABU0SM32_9ACTN</name>
<evidence type="ECO:0000259" key="2">
    <source>
        <dbReference type="Pfam" id="PF05729"/>
    </source>
</evidence>
<feature type="transmembrane region" description="Helical" evidence="1">
    <location>
        <begin position="469"/>
        <end position="492"/>
    </location>
</feature>
<organism evidence="3 4">
    <name type="scientific">Streptomyces umbrinus</name>
    <dbReference type="NCBI Taxonomy" id="67370"/>
    <lineage>
        <taxon>Bacteria</taxon>
        <taxon>Bacillati</taxon>
        <taxon>Actinomycetota</taxon>
        <taxon>Actinomycetes</taxon>
        <taxon>Kitasatosporales</taxon>
        <taxon>Streptomycetaceae</taxon>
        <taxon>Streptomyces</taxon>
        <taxon>Streptomyces phaeochromogenes group</taxon>
    </lineage>
</organism>
<gene>
    <name evidence="3" type="ORF">QF035_002203</name>
</gene>
<evidence type="ECO:0000313" key="4">
    <source>
        <dbReference type="Proteomes" id="UP001230328"/>
    </source>
</evidence>
<evidence type="ECO:0000256" key="1">
    <source>
        <dbReference type="SAM" id="Phobius"/>
    </source>
</evidence>
<dbReference type="InterPro" id="IPR027417">
    <property type="entry name" value="P-loop_NTPase"/>
</dbReference>
<dbReference type="Gene3D" id="3.40.50.300">
    <property type="entry name" value="P-loop containing nucleotide triphosphate hydrolases"/>
    <property type="match status" value="1"/>
</dbReference>
<feature type="transmembrane region" description="Helical" evidence="1">
    <location>
        <begin position="547"/>
        <end position="571"/>
    </location>
</feature>
<feature type="domain" description="NACHT" evidence="2">
    <location>
        <begin position="67"/>
        <end position="225"/>
    </location>
</feature>
<keyword evidence="1" id="KW-0472">Membrane</keyword>
<feature type="transmembrane region" description="Helical" evidence="1">
    <location>
        <begin position="601"/>
        <end position="618"/>
    </location>
</feature>
<feature type="transmembrane region" description="Helical" evidence="1">
    <location>
        <begin position="441"/>
        <end position="463"/>
    </location>
</feature>
<dbReference type="SUPFAM" id="SSF52540">
    <property type="entry name" value="P-loop containing nucleoside triphosphate hydrolases"/>
    <property type="match status" value="1"/>
</dbReference>